<gene>
    <name evidence="10" type="ORF">SAMN02745912_02886</name>
</gene>
<evidence type="ECO:0000256" key="3">
    <source>
        <dbReference type="ARBA" id="ARBA00022448"/>
    </source>
</evidence>
<dbReference type="InterPro" id="IPR003593">
    <property type="entry name" value="AAA+_ATPase"/>
</dbReference>
<dbReference type="PANTHER" id="PTHR43553:SF27">
    <property type="entry name" value="ENERGY-COUPLING FACTOR TRANSPORTER ATP-BINDING PROTEIN ECFA2"/>
    <property type="match status" value="1"/>
</dbReference>
<evidence type="ECO:0000259" key="9">
    <source>
        <dbReference type="PROSITE" id="PS50893"/>
    </source>
</evidence>
<comment type="subcellular location">
    <subcellularLocation>
        <location evidence="1">Cell membrane</location>
        <topology evidence="1">Peripheral membrane protein</topology>
    </subcellularLocation>
</comment>
<keyword evidence="7" id="KW-1278">Translocase</keyword>
<dbReference type="Pfam" id="PF00005">
    <property type="entry name" value="ABC_tran"/>
    <property type="match status" value="2"/>
</dbReference>
<keyword evidence="5" id="KW-0547">Nucleotide-binding</keyword>
<feature type="domain" description="ABC transporter" evidence="9">
    <location>
        <begin position="282"/>
        <end position="499"/>
    </location>
</feature>
<dbReference type="GO" id="GO:0042626">
    <property type="term" value="F:ATPase-coupled transmembrane transporter activity"/>
    <property type="evidence" value="ECO:0007669"/>
    <property type="project" value="TreeGrafter"/>
</dbReference>
<protein>
    <submittedName>
        <fullName evidence="10">Energy-coupling factor transport system ATP-binding protein</fullName>
    </submittedName>
</protein>
<dbReference type="InterPro" id="IPR050095">
    <property type="entry name" value="ECF_ABC_transporter_ATP-bd"/>
</dbReference>
<evidence type="ECO:0000256" key="4">
    <source>
        <dbReference type="ARBA" id="ARBA00022475"/>
    </source>
</evidence>
<dbReference type="PROSITE" id="PS00211">
    <property type="entry name" value="ABC_TRANSPORTER_1"/>
    <property type="match status" value="1"/>
</dbReference>
<dbReference type="InterPro" id="IPR025662">
    <property type="entry name" value="Sigma_54_int_dom_ATP-bd_1"/>
</dbReference>
<dbReference type="InterPro" id="IPR017871">
    <property type="entry name" value="ABC_transporter-like_CS"/>
</dbReference>
<keyword evidence="11" id="KW-1185">Reference proteome</keyword>
<evidence type="ECO:0000313" key="11">
    <source>
        <dbReference type="Proteomes" id="UP000184465"/>
    </source>
</evidence>
<accession>A0A1M6R995</accession>
<evidence type="ECO:0000256" key="5">
    <source>
        <dbReference type="ARBA" id="ARBA00022741"/>
    </source>
</evidence>
<dbReference type="SUPFAM" id="SSF52540">
    <property type="entry name" value="P-loop containing nucleoside triphosphate hydrolases"/>
    <property type="match status" value="2"/>
</dbReference>
<dbReference type="EMBL" id="FRAG01000043">
    <property type="protein sequence ID" value="SHK29034.1"/>
    <property type="molecule type" value="Genomic_DNA"/>
</dbReference>
<dbReference type="Gene3D" id="3.40.50.300">
    <property type="entry name" value="P-loop containing nucleotide triphosphate hydrolases"/>
    <property type="match status" value="2"/>
</dbReference>
<dbReference type="AlphaFoldDB" id="A0A1M6R995"/>
<dbReference type="PANTHER" id="PTHR43553">
    <property type="entry name" value="HEAVY METAL TRANSPORTER"/>
    <property type="match status" value="1"/>
</dbReference>
<dbReference type="PROSITE" id="PS00675">
    <property type="entry name" value="SIGMA54_INTERACT_1"/>
    <property type="match status" value="1"/>
</dbReference>
<dbReference type="GO" id="GO:0016887">
    <property type="term" value="F:ATP hydrolysis activity"/>
    <property type="evidence" value="ECO:0007669"/>
    <property type="project" value="InterPro"/>
</dbReference>
<dbReference type="InterPro" id="IPR003439">
    <property type="entry name" value="ABC_transporter-like_ATP-bd"/>
</dbReference>
<dbReference type="CDD" id="cd03225">
    <property type="entry name" value="ABC_cobalt_CbiO_domain1"/>
    <property type="match status" value="2"/>
</dbReference>
<dbReference type="Proteomes" id="UP000184465">
    <property type="component" value="Unassembled WGS sequence"/>
</dbReference>
<dbReference type="SMART" id="SM00382">
    <property type="entry name" value="AAA"/>
    <property type="match status" value="2"/>
</dbReference>
<dbReference type="RefSeq" id="WP_073151546.1">
    <property type="nucleotide sequence ID" value="NZ_FRAG01000043.1"/>
</dbReference>
<organism evidence="10 11">
    <name type="scientific">Paramaledivibacter caminithermalis (strain DSM 15212 / CIP 107654 / DViRD3)</name>
    <name type="common">Clostridium caminithermale</name>
    <dbReference type="NCBI Taxonomy" id="1121301"/>
    <lineage>
        <taxon>Bacteria</taxon>
        <taxon>Bacillati</taxon>
        <taxon>Bacillota</taxon>
        <taxon>Clostridia</taxon>
        <taxon>Peptostreptococcales</taxon>
        <taxon>Caminicellaceae</taxon>
        <taxon>Paramaledivibacter</taxon>
    </lineage>
</organism>
<evidence type="ECO:0000313" key="10">
    <source>
        <dbReference type="EMBL" id="SHK29034.1"/>
    </source>
</evidence>
<evidence type="ECO:0000256" key="7">
    <source>
        <dbReference type="ARBA" id="ARBA00022967"/>
    </source>
</evidence>
<keyword evidence="6 10" id="KW-0067">ATP-binding</keyword>
<keyword evidence="3" id="KW-0813">Transport</keyword>
<dbReference type="InterPro" id="IPR015856">
    <property type="entry name" value="ABC_transpr_CbiO/EcfA_su"/>
</dbReference>
<feature type="domain" description="ABC transporter" evidence="9">
    <location>
        <begin position="4"/>
        <end position="231"/>
    </location>
</feature>
<keyword evidence="4" id="KW-1003">Cell membrane</keyword>
<evidence type="ECO:0000256" key="2">
    <source>
        <dbReference type="ARBA" id="ARBA00005417"/>
    </source>
</evidence>
<reference evidence="10 11" key="1">
    <citation type="submission" date="2016-11" db="EMBL/GenBank/DDBJ databases">
        <authorList>
            <person name="Jaros S."/>
            <person name="Januszkiewicz K."/>
            <person name="Wedrychowicz H."/>
        </authorList>
    </citation>
    <scope>NUCLEOTIDE SEQUENCE [LARGE SCALE GENOMIC DNA]</scope>
    <source>
        <strain evidence="10 11">DSM 15212</strain>
    </source>
</reference>
<evidence type="ECO:0000256" key="6">
    <source>
        <dbReference type="ARBA" id="ARBA00022840"/>
    </source>
</evidence>
<dbReference type="GO" id="GO:0005524">
    <property type="term" value="F:ATP binding"/>
    <property type="evidence" value="ECO:0007669"/>
    <property type="project" value="UniProtKB-KW"/>
</dbReference>
<keyword evidence="8" id="KW-0472">Membrane</keyword>
<name>A0A1M6R995_PARC5</name>
<dbReference type="STRING" id="1121301.SAMN02745912_02886"/>
<comment type="similarity">
    <text evidence="2">Belongs to the ABC transporter superfamily.</text>
</comment>
<evidence type="ECO:0000256" key="1">
    <source>
        <dbReference type="ARBA" id="ARBA00004202"/>
    </source>
</evidence>
<proteinExistence type="inferred from homology"/>
<evidence type="ECO:0000256" key="8">
    <source>
        <dbReference type="ARBA" id="ARBA00023136"/>
    </source>
</evidence>
<dbReference type="GO" id="GO:0043190">
    <property type="term" value="C:ATP-binding cassette (ABC) transporter complex"/>
    <property type="evidence" value="ECO:0007669"/>
    <property type="project" value="TreeGrafter"/>
</dbReference>
<dbReference type="InterPro" id="IPR027417">
    <property type="entry name" value="P-loop_NTPase"/>
</dbReference>
<sequence>MEIFKIQDLTYYYPNSEKPALDNINLTINEGEFILLFGESGSGKSTLGRVFNKIVPEFYGGKIKGKIHGNEEVGMVFQDPERQLLMDRVEREIAFGLENLGVEHEIMKKKVMECLSFLNMWDIKDKKTYELSGGQKQKTAIGATIAMGYKILVFDEPTSQLDPVTAEEILNIIKRLNDELGYTIILIEQRIDRCFHLADRILFMEDARLVFDGKPKDFVFWCNSKNISFLPPVADFFVKIGQEMIPFTVKEGRKQLKTMLKCKNFNKKEILHKDYQNKDEIINIKKLKFTYKGGKDALKGIDLRVEKGEILGIMGENGGGKSTLLKNISGILKPTKGEIVVKGVVGFLSQNPNDYLFNDTLYEELKYTLDNNDIKDYSRIDKVLKDLNIYEYRHKNPRDLSGGEKQRAALASILVMEPEILLLDEPTRGLDNIIKDRLGEILLNLKKLGKTIIIVTHDVEFLGKFTDRVCLIFDGQIAQIGSKCEVLNSGIYYSTQINKLFSGKLDGILTLKDALDLFEHSPKEGVI</sequence>
<dbReference type="PROSITE" id="PS50893">
    <property type="entry name" value="ABC_TRANSPORTER_2"/>
    <property type="match status" value="2"/>
</dbReference>
<dbReference type="OrthoDB" id="501320at2"/>